<gene>
    <name evidence="10" type="ORF">Sango_0147100</name>
</gene>
<evidence type="ECO:0000313" key="11">
    <source>
        <dbReference type="Proteomes" id="UP001289374"/>
    </source>
</evidence>
<evidence type="ECO:0000256" key="2">
    <source>
        <dbReference type="ARBA" id="ARBA00007809"/>
    </source>
</evidence>
<keyword evidence="5 9" id="KW-0812">Transmembrane</keyword>
<dbReference type="Proteomes" id="UP001289374">
    <property type="component" value="Unassembled WGS sequence"/>
</dbReference>
<dbReference type="PANTHER" id="PTHR10791:SF165">
    <property type="entry name" value="BIDIRECTIONAL SUGAR TRANSPORTER SWEET10"/>
    <property type="match status" value="1"/>
</dbReference>
<reference evidence="10" key="1">
    <citation type="submission" date="2020-06" db="EMBL/GenBank/DDBJ databases">
        <authorList>
            <person name="Li T."/>
            <person name="Hu X."/>
            <person name="Zhang T."/>
            <person name="Song X."/>
            <person name="Zhang H."/>
            <person name="Dai N."/>
            <person name="Sheng W."/>
            <person name="Hou X."/>
            <person name="Wei L."/>
        </authorList>
    </citation>
    <scope>NUCLEOTIDE SEQUENCE</scope>
    <source>
        <strain evidence="10">K16</strain>
        <tissue evidence="10">Leaf</tissue>
    </source>
</reference>
<dbReference type="GO" id="GO:0012505">
    <property type="term" value="C:endomembrane system"/>
    <property type="evidence" value="ECO:0007669"/>
    <property type="project" value="UniProtKB-SubCell"/>
</dbReference>
<keyword evidence="3" id="KW-0813">Transport</keyword>
<comment type="caution">
    <text evidence="10">The sequence shown here is derived from an EMBL/GenBank/DDBJ whole genome shotgun (WGS) entry which is preliminary data.</text>
</comment>
<dbReference type="InterPro" id="IPR047664">
    <property type="entry name" value="SWEET"/>
</dbReference>
<dbReference type="GO" id="GO:0051119">
    <property type="term" value="F:sugar transmembrane transporter activity"/>
    <property type="evidence" value="ECO:0007669"/>
    <property type="project" value="InterPro"/>
</dbReference>
<accession>A0AAE1XF39</accession>
<evidence type="ECO:0000256" key="9">
    <source>
        <dbReference type="SAM" id="Phobius"/>
    </source>
</evidence>
<sequence length="119" mass="13583">MWFFYGLLLKDFNIAIPNVLGFSFGVLQMVLYLMYRNADKTKEEKLPEIIQKQIIILDEQKIPELTQQIIDIIKLSALRSSEKIPAVVSQQAISTVSVSVEASPIRICLRKLKPFKSSN</sequence>
<keyword evidence="7 9" id="KW-1133">Transmembrane helix</keyword>
<keyword evidence="6" id="KW-0677">Repeat</keyword>
<evidence type="ECO:0000256" key="3">
    <source>
        <dbReference type="ARBA" id="ARBA00022448"/>
    </source>
</evidence>
<evidence type="ECO:0000313" key="10">
    <source>
        <dbReference type="EMBL" id="KAK4410741.1"/>
    </source>
</evidence>
<evidence type="ECO:0000256" key="1">
    <source>
        <dbReference type="ARBA" id="ARBA00004127"/>
    </source>
</evidence>
<evidence type="ECO:0000256" key="8">
    <source>
        <dbReference type="ARBA" id="ARBA00023136"/>
    </source>
</evidence>
<dbReference type="Gene3D" id="1.20.1280.290">
    <property type="match status" value="1"/>
</dbReference>
<evidence type="ECO:0000256" key="7">
    <source>
        <dbReference type="ARBA" id="ARBA00022989"/>
    </source>
</evidence>
<evidence type="ECO:0000256" key="5">
    <source>
        <dbReference type="ARBA" id="ARBA00022692"/>
    </source>
</evidence>
<proteinExistence type="inferred from homology"/>
<feature type="transmembrane region" description="Helical" evidence="9">
    <location>
        <begin position="12"/>
        <end position="35"/>
    </location>
</feature>
<dbReference type="GO" id="GO:0016020">
    <property type="term" value="C:membrane"/>
    <property type="evidence" value="ECO:0007669"/>
    <property type="project" value="InterPro"/>
</dbReference>
<evidence type="ECO:0000256" key="4">
    <source>
        <dbReference type="ARBA" id="ARBA00022597"/>
    </source>
</evidence>
<comment type="similarity">
    <text evidence="2">Belongs to the SWEET sugar transporter family.</text>
</comment>
<dbReference type="AlphaFoldDB" id="A0AAE1XF39"/>
<organism evidence="10 11">
    <name type="scientific">Sesamum angolense</name>
    <dbReference type="NCBI Taxonomy" id="2727404"/>
    <lineage>
        <taxon>Eukaryota</taxon>
        <taxon>Viridiplantae</taxon>
        <taxon>Streptophyta</taxon>
        <taxon>Embryophyta</taxon>
        <taxon>Tracheophyta</taxon>
        <taxon>Spermatophyta</taxon>
        <taxon>Magnoliopsida</taxon>
        <taxon>eudicotyledons</taxon>
        <taxon>Gunneridae</taxon>
        <taxon>Pentapetalae</taxon>
        <taxon>asterids</taxon>
        <taxon>lamiids</taxon>
        <taxon>Lamiales</taxon>
        <taxon>Pedaliaceae</taxon>
        <taxon>Sesamum</taxon>
    </lineage>
</organism>
<reference evidence="10" key="2">
    <citation type="journal article" date="2024" name="Plant">
        <title>Genomic evolution and insights into agronomic trait innovations of Sesamum species.</title>
        <authorList>
            <person name="Miao H."/>
            <person name="Wang L."/>
            <person name="Qu L."/>
            <person name="Liu H."/>
            <person name="Sun Y."/>
            <person name="Le M."/>
            <person name="Wang Q."/>
            <person name="Wei S."/>
            <person name="Zheng Y."/>
            <person name="Lin W."/>
            <person name="Duan Y."/>
            <person name="Cao H."/>
            <person name="Xiong S."/>
            <person name="Wang X."/>
            <person name="Wei L."/>
            <person name="Li C."/>
            <person name="Ma Q."/>
            <person name="Ju M."/>
            <person name="Zhao R."/>
            <person name="Li G."/>
            <person name="Mu C."/>
            <person name="Tian Q."/>
            <person name="Mei H."/>
            <person name="Zhang T."/>
            <person name="Gao T."/>
            <person name="Zhang H."/>
        </authorList>
    </citation>
    <scope>NUCLEOTIDE SEQUENCE</scope>
    <source>
        <strain evidence="10">K16</strain>
    </source>
</reference>
<evidence type="ECO:0000256" key="6">
    <source>
        <dbReference type="ARBA" id="ARBA00022737"/>
    </source>
</evidence>
<dbReference type="EMBL" id="JACGWL010000001">
    <property type="protein sequence ID" value="KAK4410741.1"/>
    <property type="molecule type" value="Genomic_DNA"/>
</dbReference>
<keyword evidence="11" id="KW-1185">Reference proteome</keyword>
<dbReference type="PANTHER" id="PTHR10791">
    <property type="entry name" value="RAG1-ACTIVATING PROTEIN 1"/>
    <property type="match status" value="1"/>
</dbReference>
<keyword evidence="4 10" id="KW-0762">Sugar transport</keyword>
<dbReference type="InterPro" id="IPR004316">
    <property type="entry name" value="SWEET_rpt"/>
</dbReference>
<name>A0AAE1XF39_9LAMI</name>
<protein>
    <submittedName>
        <fullName evidence="10">Bidirectional sugar transporter SWEET10</fullName>
    </submittedName>
</protein>
<keyword evidence="8 9" id="KW-0472">Membrane</keyword>
<comment type="subcellular location">
    <subcellularLocation>
        <location evidence="1">Endomembrane system</location>
        <topology evidence="1">Multi-pass membrane protein</topology>
    </subcellularLocation>
</comment>
<dbReference type="Pfam" id="PF03083">
    <property type="entry name" value="MtN3_slv"/>
    <property type="match status" value="1"/>
</dbReference>